<reference evidence="2" key="1">
    <citation type="journal article" date="2019" name="Int. J. Syst. Evol. Microbiol.">
        <title>The Global Catalogue of Microorganisms (GCM) 10K type strain sequencing project: providing services to taxonomists for standard genome sequencing and annotation.</title>
        <authorList>
            <consortium name="The Broad Institute Genomics Platform"/>
            <consortium name="The Broad Institute Genome Sequencing Center for Infectious Disease"/>
            <person name="Wu L."/>
            <person name="Ma J."/>
        </authorList>
    </citation>
    <scope>NUCLEOTIDE SEQUENCE [LARGE SCALE GENOMIC DNA]</scope>
    <source>
        <strain evidence="2">JCM 12125</strain>
    </source>
</reference>
<name>A0ABW0FXF9_9CAUL</name>
<sequence length="85" mass="9366">MSTSAAKKVWFDDYTMWVDLDDGRTLGVPLAWFPRLLDATPAQREAVRIGYGGEGLHWEEIDEDISVAGLIAGRGDMTRRPATAA</sequence>
<evidence type="ECO:0000313" key="2">
    <source>
        <dbReference type="Proteomes" id="UP001596152"/>
    </source>
</evidence>
<comment type="caution">
    <text evidence="1">The sequence shown here is derived from an EMBL/GenBank/DDBJ whole genome shotgun (WGS) entry which is preliminary data.</text>
</comment>
<dbReference type="Gene3D" id="3.30.2020.40">
    <property type="entry name" value="Uncharacterised protein PF10387, DUF2442"/>
    <property type="match status" value="1"/>
</dbReference>
<proteinExistence type="predicted"/>
<dbReference type="Pfam" id="PF10387">
    <property type="entry name" value="DUF2442"/>
    <property type="match status" value="1"/>
</dbReference>
<dbReference type="EMBL" id="JBHSLF010000054">
    <property type="protein sequence ID" value="MFC5345951.1"/>
    <property type="molecule type" value="Genomic_DNA"/>
</dbReference>
<accession>A0ABW0FXF9</accession>
<evidence type="ECO:0000313" key="1">
    <source>
        <dbReference type="EMBL" id="MFC5345951.1"/>
    </source>
</evidence>
<protein>
    <submittedName>
        <fullName evidence="1">DUF2442 domain-containing protein</fullName>
    </submittedName>
</protein>
<keyword evidence="2" id="KW-1185">Reference proteome</keyword>
<organism evidence="1 2">
    <name type="scientific">Brevundimonas staleyi</name>
    <dbReference type="NCBI Taxonomy" id="74326"/>
    <lineage>
        <taxon>Bacteria</taxon>
        <taxon>Pseudomonadati</taxon>
        <taxon>Pseudomonadota</taxon>
        <taxon>Alphaproteobacteria</taxon>
        <taxon>Caulobacterales</taxon>
        <taxon>Caulobacteraceae</taxon>
        <taxon>Brevundimonas</taxon>
    </lineage>
</organism>
<dbReference type="Proteomes" id="UP001596152">
    <property type="component" value="Unassembled WGS sequence"/>
</dbReference>
<dbReference type="RefSeq" id="WP_374036981.1">
    <property type="nucleotide sequence ID" value="NZ_CP169082.1"/>
</dbReference>
<dbReference type="InterPro" id="IPR018841">
    <property type="entry name" value="DUF2442"/>
</dbReference>
<gene>
    <name evidence="1" type="ORF">ACFPIE_18705</name>
</gene>